<evidence type="ECO:0000313" key="5">
    <source>
        <dbReference type="Proteomes" id="UP001165069"/>
    </source>
</evidence>
<feature type="compositionally biased region" description="Gly residues" evidence="1">
    <location>
        <begin position="399"/>
        <end position="414"/>
    </location>
</feature>
<evidence type="ECO:0000313" key="4">
    <source>
        <dbReference type="EMBL" id="GLH74729.1"/>
    </source>
</evidence>
<organism evidence="4 5">
    <name type="scientific">Geothrix limicola</name>
    <dbReference type="NCBI Taxonomy" id="2927978"/>
    <lineage>
        <taxon>Bacteria</taxon>
        <taxon>Pseudomonadati</taxon>
        <taxon>Acidobacteriota</taxon>
        <taxon>Holophagae</taxon>
        <taxon>Holophagales</taxon>
        <taxon>Holophagaceae</taxon>
        <taxon>Geothrix</taxon>
    </lineage>
</organism>
<dbReference type="PROSITE" id="PS51257">
    <property type="entry name" value="PROKAR_LIPOPROTEIN"/>
    <property type="match status" value="1"/>
</dbReference>
<feature type="region of interest" description="Disordered" evidence="1">
    <location>
        <begin position="394"/>
        <end position="414"/>
    </location>
</feature>
<feature type="chain" id="PRO_5045127432" description="CHRD domain-containing protein" evidence="2">
    <location>
        <begin position="27"/>
        <end position="414"/>
    </location>
</feature>
<feature type="signal peptide" evidence="2">
    <location>
        <begin position="1"/>
        <end position="26"/>
    </location>
</feature>
<name>A0ABQ5QLC9_9BACT</name>
<gene>
    <name evidence="4" type="ORF">GETHLI_32310</name>
</gene>
<reference evidence="4 5" key="1">
    <citation type="journal article" date="2023" name="Antonie Van Leeuwenhoek">
        <title>Mesoterricola silvestris gen. nov., sp. nov., Mesoterricola sediminis sp. nov., Geothrix oryzae sp. nov., Geothrix edaphica sp. nov., Geothrix rubra sp. nov., and Geothrix limicola sp. nov., six novel members of Acidobacteriota isolated from soils.</title>
        <authorList>
            <person name="Itoh H."/>
            <person name="Sugisawa Y."/>
            <person name="Mise K."/>
            <person name="Xu Z."/>
            <person name="Kuniyasu M."/>
            <person name="Ushijima N."/>
            <person name="Kawano K."/>
            <person name="Kobayashi E."/>
            <person name="Shiratori Y."/>
            <person name="Masuda Y."/>
            <person name="Senoo K."/>
        </authorList>
    </citation>
    <scope>NUCLEOTIDE SEQUENCE [LARGE SCALE GENOMIC DNA]</scope>
    <source>
        <strain evidence="4 5">Red804</strain>
    </source>
</reference>
<evidence type="ECO:0000256" key="1">
    <source>
        <dbReference type="SAM" id="MobiDB-lite"/>
    </source>
</evidence>
<evidence type="ECO:0000256" key="2">
    <source>
        <dbReference type="SAM" id="SignalP"/>
    </source>
</evidence>
<protein>
    <recommendedName>
        <fullName evidence="3">CHRD domain-containing protein</fullName>
    </recommendedName>
</protein>
<dbReference type="SMART" id="SM00754">
    <property type="entry name" value="CHRD"/>
    <property type="match status" value="3"/>
</dbReference>
<keyword evidence="2" id="KW-0732">Signal</keyword>
<keyword evidence="5" id="KW-1185">Reference proteome</keyword>
<dbReference type="EMBL" id="BSDE01000008">
    <property type="protein sequence ID" value="GLH74729.1"/>
    <property type="molecule type" value="Genomic_DNA"/>
</dbReference>
<accession>A0ABQ5QLC9</accession>
<dbReference type="RefSeq" id="WP_285577342.1">
    <property type="nucleotide sequence ID" value="NZ_BSDE01000008.1"/>
</dbReference>
<evidence type="ECO:0000259" key="3">
    <source>
        <dbReference type="PROSITE" id="PS50933"/>
    </source>
</evidence>
<dbReference type="PROSITE" id="PS50933">
    <property type="entry name" value="CHRD"/>
    <property type="match status" value="2"/>
</dbReference>
<comment type="caution">
    <text evidence="4">The sequence shown here is derived from an EMBL/GenBank/DDBJ whole genome shotgun (WGS) entry which is preliminary data.</text>
</comment>
<dbReference type="Proteomes" id="UP001165069">
    <property type="component" value="Unassembled WGS sequence"/>
</dbReference>
<sequence>MISTRIPARLSLVSFAGSLLLSLACGGGGGGSSYSAPPPPPPPPPAPYVRAAALRGADEVPSTPSAAAATGTISVDPSTLAITGTLVSSGIAGTAAHIHEGADGVAGPIVIPLSGGTGGVWTIPGGTVLTSAQYASLQAGHYYFNIHTPAYPSGEIRGQIELVTRFAALDGTQETPATGSTGVGAGILSVNPTTGEAYGSLRSEGFTGVASHIHQGDVGVSGPIILPLADGGGGVWNVPDGSMFTAAQVTSFQAGGLYGNVHSAAFVNGEIRGQFNLSLSLTRSTTLSGANETPANTSTATGTGTFSFDPYTMALRGGVVVSGITGTGAHIHMAATGVAGPIIIPLVLDADGAWVVPPDTFLTAAQFAAFRSGGLYVNVHSAAFPSGEIRGQIPADSVGGTGGGGTGGGGGGGY</sequence>
<dbReference type="Pfam" id="PF07452">
    <property type="entry name" value="CHRD"/>
    <property type="match status" value="3"/>
</dbReference>
<proteinExistence type="predicted"/>
<feature type="domain" description="CHRD" evidence="3">
    <location>
        <begin position="279"/>
        <end position="398"/>
    </location>
</feature>
<feature type="domain" description="CHRD" evidence="3">
    <location>
        <begin position="46"/>
        <end position="165"/>
    </location>
</feature>
<dbReference type="InterPro" id="IPR010895">
    <property type="entry name" value="CHRD"/>
</dbReference>